<reference evidence="4 5" key="1">
    <citation type="submission" date="2024-10" db="EMBL/GenBank/DDBJ databases">
        <title>Novel secondary metabolite-producing bacteria for plant disease control.</title>
        <authorList>
            <person name="Chevrette M."/>
        </authorList>
    </citation>
    <scope>NUCLEOTIDE SEQUENCE [LARGE SCALE GENOMIC DNA]</scope>
    <source>
        <strain evidence="4 5">J30 TE3557</strain>
    </source>
</reference>
<gene>
    <name evidence="4" type="ORF">ABIA52_003499</name>
</gene>
<name>A0ABW8NAL3_9MICC</name>
<dbReference type="InterPro" id="IPR023772">
    <property type="entry name" value="DNA-bd_HTH_TetR-type_CS"/>
</dbReference>
<evidence type="ECO:0000313" key="5">
    <source>
        <dbReference type="Proteomes" id="UP001620520"/>
    </source>
</evidence>
<dbReference type="PRINTS" id="PR00455">
    <property type="entry name" value="HTHTETR"/>
</dbReference>
<dbReference type="EMBL" id="JBIYEW010000003">
    <property type="protein sequence ID" value="MFK4640610.1"/>
    <property type="molecule type" value="Genomic_DNA"/>
</dbReference>
<feature type="domain" description="HTH tetR-type" evidence="3">
    <location>
        <begin position="6"/>
        <end position="66"/>
    </location>
</feature>
<dbReference type="SUPFAM" id="SSF48498">
    <property type="entry name" value="Tetracyclin repressor-like, C-terminal domain"/>
    <property type="match status" value="1"/>
</dbReference>
<keyword evidence="5" id="KW-1185">Reference proteome</keyword>
<dbReference type="PANTHER" id="PTHR30055:SF146">
    <property type="entry name" value="HTH-TYPE TRANSCRIPTIONAL DUAL REGULATOR CECR"/>
    <property type="match status" value="1"/>
</dbReference>
<evidence type="ECO:0000256" key="1">
    <source>
        <dbReference type="ARBA" id="ARBA00023125"/>
    </source>
</evidence>
<dbReference type="InterPro" id="IPR050109">
    <property type="entry name" value="HTH-type_TetR-like_transc_reg"/>
</dbReference>
<dbReference type="RefSeq" id="WP_404595204.1">
    <property type="nucleotide sequence ID" value="NZ_JBIYEW010000003.1"/>
</dbReference>
<sequence>MAAKSEQTRQLVADVALKLFREIGFEKTTMRAIAQEAGVSVGNAYYYFASKDELVQELYIQVQDEHAVVAAQALENVQDLAGRLKAVLHTGIDVMTPYHQFGSDFIATAIRPTSPVNPFGEASTAARDASLAIFRSAVEGSSPSVAKKLRDDLPELLWLAYMGVALFWVYDKSEGQRRTRRLIDGAAPLVARGLSLAKIPGVSKVFDDVLGLVRSVKEDPK</sequence>
<dbReference type="PROSITE" id="PS01081">
    <property type="entry name" value="HTH_TETR_1"/>
    <property type="match status" value="1"/>
</dbReference>
<evidence type="ECO:0000313" key="4">
    <source>
        <dbReference type="EMBL" id="MFK4640610.1"/>
    </source>
</evidence>
<dbReference type="Pfam" id="PF00440">
    <property type="entry name" value="TetR_N"/>
    <property type="match status" value="1"/>
</dbReference>
<organism evidence="4 5">
    <name type="scientific">Paenarthrobacter histidinolovorans</name>
    <dbReference type="NCBI Taxonomy" id="43664"/>
    <lineage>
        <taxon>Bacteria</taxon>
        <taxon>Bacillati</taxon>
        <taxon>Actinomycetota</taxon>
        <taxon>Actinomycetes</taxon>
        <taxon>Micrococcales</taxon>
        <taxon>Micrococcaceae</taxon>
        <taxon>Paenarthrobacter</taxon>
    </lineage>
</organism>
<evidence type="ECO:0000256" key="2">
    <source>
        <dbReference type="PROSITE-ProRule" id="PRU00335"/>
    </source>
</evidence>
<dbReference type="InterPro" id="IPR001647">
    <property type="entry name" value="HTH_TetR"/>
</dbReference>
<proteinExistence type="predicted"/>
<dbReference type="InterPro" id="IPR036271">
    <property type="entry name" value="Tet_transcr_reg_TetR-rel_C_sf"/>
</dbReference>
<dbReference type="PANTHER" id="PTHR30055">
    <property type="entry name" value="HTH-TYPE TRANSCRIPTIONAL REGULATOR RUTR"/>
    <property type="match status" value="1"/>
</dbReference>
<dbReference type="InterPro" id="IPR041673">
    <property type="entry name" value="TetR_C_23"/>
</dbReference>
<dbReference type="Proteomes" id="UP001620520">
    <property type="component" value="Unassembled WGS sequence"/>
</dbReference>
<dbReference type="Pfam" id="PF17931">
    <property type="entry name" value="TetR_C_23"/>
    <property type="match status" value="1"/>
</dbReference>
<feature type="DNA-binding region" description="H-T-H motif" evidence="2">
    <location>
        <begin position="29"/>
        <end position="48"/>
    </location>
</feature>
<protein>
    <submittedName>
        <fullName evidence="4">AcrR family transcriptional regulator</fullName>
    </submittedName>
</protein>
<evidence type="ECO:0000259" key="3">
    <source>
        <dbReference type="PROSITE" id="PS50977"/>
    </source>
</evidence>
<dbReference type="Gene3D" id="1.10.357.10">
    <property type="entry name" value="Tetracycline Repressor, domain 2"/>
    <property type="match status" value="1"/>
</dbReference>
<comment type="caution">
    <text evidence="4">The sequence shown here is derived from an EMBL/GenBank/DDBJ whole genome shotgun (WGS) entry which is preliminary data.</text>
</comment>
<dbReference type="InterPro" id="IPR009057">
    <property type="entry name" value="Homeodomain-like_sf"/>
</dbReference>
<keyword evidence="1 2" id="KW-0238">DNA-binding</keyword>
<dbReference type="PROSITE" id="PS50977">
    <property type="entry name" value="HTH_TETR_2"/>
    <property type="match status" value="1"/>
</dbReference>
<accession>A0ABW8NAL3</accession>
<dbReference type="SUPFAM" id="SSF46689">
    <property type="entry name" value="Homeodomain-like"/>
    <property type="match status" value="1"/>
</dbReference>